<dbReference type="PANTHER" id="PTHR13420:SF7">
    <property type="entry name" value="UPF0235 PROTEIN C15ORF40"/>
    <property type="match status" value="1"/>
</dbReference>
<dbReference type="Pfam" id="PF02594">
    <property type="entry name" value="DUF167"/>
    <property type="match status" value="1"/>
</dbReference>
<dbReference type="KEGG" id="frc:KX01_283"/>
<name>A0A1J0KVQ7_9GAMM</name>
<dbReference type="InterPro" id="IPR003746">
    <property type="entry name" value="DUF167"/>
</dbReference>
<evidence type="ECO:0000256" key="1">
    <source>
        <dbReference type="ARBA" id="ARBA00010364"/>
    </source>
</evidence>
<dbReference type="EMBL" id="CP009654">
    <property type="protein sequence ID" value="APC97700.1"/>
    <property type="molecule type" value="Genomic_DNA"/>
</dbReference>
<evidence type="ECO:0000256" key="2">
    <source>
        <dbReference type="HAMAP-Rule" id="MF_00634"/>
    </source>
</evidence>
<dbReference type="PANTHER" id="PTHR13420">
    <property type="entry name" value="UPF0235 PROTEIN C15ORF40"/>
    <property type="match status" value="1"/>
</dbReference>
<dbReference type="HAMAP" id="MF_00634">
    <property type="entry name" value="UPF0235"/>
    <property type="match status" value="1"/>
</dbReference>
<comment type="similarity">
    <text evidence="1 2">Belongs to the UPF0235 family.</text>
</comment>
<proteinExistence type="inferred from homology"/>
<sequence>MSFLLSVYIQPNSSKSEICGEHDGALKIKIASPAVDGKANKELINFLAKYFKLKKSLINIKRGEISRHKVLEIFLEKEDINSEIKEYLISS</sequence>
<dbReference type="AlphaFoldDB" id="A0A1J0KVQ7"/>
<reference evidence="4" key="1">
    <citation type="submission" date="2014-10" db="EMBL/GenBank/DDBJ databases">
        <authorList>
            <person name="Kuske C.R."/>
            <person name="Challacombe J.F."/>
            <person name="Daligault H.E."/>
            <person name="Davenport K.W."/>
            <person name="Johnson S.L."/>
            <person name="Siddaramappa S."/>
            <person name="Petersen J.M."/>
        </authorList>
    </citation>
    <scope>NUCLEOTIDE SEQUENCE [LARGE SCALE GENOMIC DNA]</scope>
    <source>
        <strain evidence="4">CA97-1460</strain>
    </source>
</reference>
<dbReference type="InterPro" id="IPR036591">
    <property type="entry name" value="YggU-like_sf"/>
</dbReference>
<dbReference type="Proteomes" id="UP000182521">
    <property type="component" value="Chromosome"/>
</dbReference>
<dbReference type="NCBIfam" id="TIGR00251">
    <property type="entry name" value="DUF167 family protein"/>
    <property type="match status" value="1"/>
</dbReference>
<gene>
    <name evidence="3" type="ORF">KX01_283</name>
</gene>
<keyword evidence="4" id="KW-1185">Reference proteome</keyword>
<evidence type="ECO:0000313" key="4">
    <source>
        <dbReference type="Proteomes" id="UP000182521"/>
    </source>
</evidence>
<evidence type="ECO:0000313" key="3">
    <source>
        <dbReference type="EMBL" id="APC97700.1"/>
    </source>
</evidence>
<dbReference type="Gene3D" id="3.30.1200.10">
    <property type="entry name" value="YggU-like"/>
    <property type="match status" value="1"/>
</dbReference>
<protein>
    <recommendedName>
        <fullName evidence="2">UPF0235 protein KX01_283</fullName>
    </recommendedName>
</protein>
<dbReference type="SUPFAM" id="SSF69786">
    <property type="entry name" value="YggU-like"/>
    <property type="match status" value="1"/>
</dbReference>
<accession>A0A1J0KVQ7</accession>
<dbReference type="GO" id="GO:0005737">
    <property type="term" value="C:cytoplasm"/>
    <property type="evidence" value="ECO:0007669"/>
    <property type="project" value="TreeGrafter"/>
</dbReference>
<dbReference type="SMART" id="SM01152">
    <property type="entry name" value="DUF167"/>
    <property type="match status" value="1"/>
</dbReference>
<organism evidence="3 4">
    <name type="scientific">Francisella frigiditurris</name>
    <dbReference type="NCBI Taxonomy" id="1542390"/>
    <lineage>
        <taxon>Bacteria</taxon>
        <taxon>Pseudomonadati</taxon>
        <taxon>Pseudomonadota</taxon>
        <taxon>Gammaproteobacteria</taxon>
        <taxon>Thiotrichales</taxon>
        <taxon>Francisellaceae</taxon>
        <taxon>Francisella</taxon>
    </lineage>
</organism>